<evidence type="ECO:0000313" key="2">
    <source>
        <dbReference type="Proteomes" id="UP000007259"/>
    </source>
</evidence>
<dbReference type="KEGG" id="lmi:LMXM_08_29_1605"/>
<dbReference type="VEuPathDB" id="TriTrypDB:LmxM.08_29.1605"/>
<dbReference type="EMBL" id="FR799561">
    <property type="protein sequence ID" value="CBZ23866.1"/>
    <property type="molecule type" value="Genomic_DNA"/>
</dbReference>
<reference evidence="1 2" key="1">
    <citation type="journal article" date="2011" name="Genome Res.">
        <title>Chromosome and gene copy number variation allow major structural change between species and strains of Leishmania.</title>
        <authorList>
            <person name="Rogers M.B."/>
            <person name="Hilley J.D."/>
            <person name="Dickens N.J."/>
            <person name="Wilkes J."/>
            <person name="Bates P.A."/>
            <person name="Depledge D.P."/>
            <person name="Harris D."/>
            <person name="Her Y."/>
            <person name="Herzyk P."/>
            <person name="Imamura H."/>
            <person name="Otto T.D."/>
            <person name="Sanders M."/>
            <person name="Seeger K."/>
            <person name="Dujardin J.C."/>
            <person name="Berriman M."/>
            <person name="Smith D.F."/>
            <person name="Hertz-Fowler C."/>
            <person name="Mottram J.C."/>
        </authorList>
    </citation>
    <scope>NUCLEOTIDE SEQUENCE [LARGE SCALE GENOMIC DNA]</scope>
    <source>
        <strain evidence="1 2">MHOM/GT/2001/U1103</strain>
    </source>
</reference>
<dbReference type="RefSeq" id="XP_003872395.1">
    <property type="nucleotide sequence ID" value="XM_003872346.1"/>
</dbReference>
<dbReference type="AlphaFoldDB" id="E9ALR1"/>
<proteinExistence type="predicted"/>
<dbReference type="GeneID" id="13447277"/>
<accession>E9ALR1</accession>
<keyword evidence="2" id="KW-1185">Reference proteome</keyword>
<sequence length="37" mass="4267">MCVSVPPAPRQVFARLLSVFRALPLTHWCTRVSLVEW</sequence>
<name>E9ALR1_LEIMU</name>
<protein>
    <submittedName>
        <fullName evidence="1">Uncharacterized protein</fullName>
    </submittedName>
</protein>
<evidence type="ECO:0000313" key="1">
    <source>
        <dbReference type="EMBL" id="CBZ23866.1"/>
    </source>
</evidence>
<dbReference type="Proteomes" id="UP000007259">
    <property type="component" value="Chromosome 8"/>
</dbReference>
<gene>
    <name evidence="1" type="ORF">LMXM_08_29_1605</name>
</gene>
<organism evidence="1 2">
    <name type="scientific">Leishmania mexicana (strain MHOM/GT/2001/U1103)</name>
    <dbReference type="NCBI Taxonomy" id="929439"/>
    <lineage>
        <taxon>Eukaryota</taxon>
        <taxon>Discoba</taxon>
        <taxon>Euglenozoa</taxon>
        <taxon>Kinetoplastea</taxon>
        <taxon>Metakinetoplastina</taxon>
        <taxon>Trypanosomatida</taxon>
        <taxon>Trypanosomatidae</taxon>
        <taxon>Leishmaniinae</taxon>
        <taxon>Leishmania</taxon>
    </lineage>
</organism>